<dbReference type="RefSeq" id="WP_131018776.1">
    <property type="nucleotide sequence ID" value="NZ_SIRE01000043.1"/>
</dbReference>
<comment type="caution">
    <text evidence="3">The sequence shown here is derived from an EMBL/GenBank/DDBJ whole genome shotgun (WGS) entry which is preliminary data.</text>
</comment>
<dbReference type="OrthoDB" id="2617457at2"/>
<proteinExistence type="predicted"/>
<feature type="signal peptide" evidence="2">
    <location>
        <begin position="1"/>
        <end position="25"/>
    </location>
</feature>
<evidence type="ECO:0000256" key="1">
    <source>
        <dbReference type="SAM" id="MobiDB-lite"/>
    </source>
</evidence>
<reference evidence="3 4" key="1">
    <citation type="submission" date="2019-02" db="EMBL/GenBank/DDBJ databases">
        <title>Paenibacillus sp. nov., isolated from surface-sterilized tissue of Thalictrum simplex L.</title>
        <authorList>
            <person name="Tuo L."/>
        </authorList>
    </citation>
    <scope>NUCLEOTIDE SEQUENCE [LARGE SCALE GENOMIC DNA]</scope>
    <source>
        <strain evidence="3 4">N2SHLJ1</strain>
    </source>
</reference>
<organism evidence="3 4">
    <name type="scientific">Paenibacillus thalictri</name>
    <dbReference type="NCBI Taxonomy" id="2527873"/>
    <lineage>
        <taxon>Bacteria</taxon>
        <taxon>Bacillati</taxon>
        <taxon>Bacillota</taxon>
        <taxon>Bacilli</taxon>
        <taxon>Bacillales</taxon>
        <taxon>Paenibacillaceae</taxon>
        <taxon>Paenibacillus</taxon>
    </lineage>
</organism>
<gene>
    <name evidence="3" type="ORF">EYB31_37655</name>
</gene>
<dbReference type="Proteomes" id="UP000293142">
    <property type="component" value="Unassembled WGS sequence"/>
</dbReference>
<keyword evidence="4" id="KW-1185">Reference proteome</keyword>
<evidence type="ECO:0000256" key="2">
    <source>
        <dbReference type="SAM" id="SignalP"/>
    </source>
</evidence>
<feature type="chain" id="PRO_5039004334" description="Lipoprotein" evidence="2">
    <location>
        <begin position="26"/>
        <end position="123"/>
    </location>
</feature>
<accession>A0A4Q9DD26</accession>
<evidence type="ECO:0008006" key="5">
    <source>
        <dbReference type="Google" id="ProtNLM"/>
    </source>
</evidence>
<dbReference type="AlphaFoldDB" id="A0A4Q9DD26"/>
<evidence type="ECO:0000313" key="3">
    <source>
        <dbReference type="EMBL" id="TBL68609.1"/>
    </source>
</evidence>
<dbReference type="EMBL" id="SIRE01000043">
    <property type="protein sequence ID" value="TBL68609.1"/>
    <property type="molecule type" value="Genomic_DNA"/>
</dbReference>
<evidence type="ECO:0000313" key="4">
    <source>
        <dbReference type="Proteomes" id="UP000293142"/>
    </source>
</evidence>
<keyword evidence="2" id="KW-0732">Signal</keyword>
<protein>
    <recommendedName>
        <fullName evidence="5">Lipoprotein</fullName>
    </recommendedName>
</protein>
<name>A0A4Q9DD26_9BACL</name>
<dbReference type="PROSITE" id="PS51257">
    <property type="entry name" value="PROKAR_LIPOPROTEIN"/>
    <property type="match status" value="1"/>
</dbReference>
<sequence>MRLWISVCILLGLLVLGGCSNPVTFAGSSPFWTVECCVDPSGKHKSYVIEYVGDGRETPGNVSYAFAESSNFQSQGTAKGPSKHLKITGSSTSGSDATYVEEEGFKLIMKWNGREEMIQLHKQ</sequence>
<feature type="region of interest" description="Disordered" evidence="1">
    <location>
        <begin position="73"/>
        <end position="96"/>
    </location>
</feature>